<dbReference type="InterPro" id="IPR002401">
    <property type="entry name" value="Cyt_P450_E_grp-I"/>
</dbReference>
<keyword evidence="12" id="KW-1185">Reference proteome</keyword>
<evidence type="ECO:0000256" key="5">
    <source>
        <dbReference type="ARBA" id="ARBA00022723"/>
    </source>
</evidence>
<accession>B9SG19</accession>
<dbReference type="eggNOG" id="KOG0156">
    <property type="taxonomic scope" value="Eukaryota"/>
</dbReference>
<dbReference type="GO" id="GO:0020037">
    <property type="term" value="F:heme binding"/>
    <property type="evidence" value="ECO:0007669"/>
    <property type="project" value="InterPro"/>
</dbReference>
<evidence type="ECO:0000256" key="1">
    <source>
        <dbReference type="ARBA" id="ARBA00001971"/>
    </source>
</evidence>
<dbReference type="Proteomes" id="UP000008311">
    <property type="component" value="Unassembled WGS sequence"/>
</dbReference>
<comment type="cofactor">
    <cofactor evidence="1">
        <name>heme</name>
        <dbReference type="ChEBI" id="CHEBI:30413"/>
    </cofactor>
</comment>
<dbReference type="PANTHER" id="PTHR47943:SF8">
    <property type="entry name" value="CYTOCHROME P450"/>
    <property type="match status" value="1"/>
</dbReference>
<evidence type="ECO:0000313" key="11">
    <source>
        <dbReference type="EMBL" id="EEF37435.1"/>
    </source>
</evidence>
<dbReference type="InterPro" id="IPR036396">
    <property type="entry name" value="Cyt_P450_sf"/>
</dbReference>
<comment type="similarity">
    <text evidence="3">Belongs to the cytochrome P450 family.</text>
</comment>
<keyword evidence="10" id="KW-1133">Transmembrane helix</keyword>
<protein>
    <recommendedName>
        <fullName evidence="13">Cytochrome P450</fullName>
    </recommendedName>
</protein>
<keyword evidence="8" id="KW-0503">Monooxygenase</keyword>
<evidence type="ECO:0000313" key="12">
    <source>
        <dbReference type="Proteomes" id="UP000008311"/>
    </source>
</evidence>
<keyword evidence="6" id="KW-0560">Oxidoreductase</keyword>
<evidence type="ECO:0000256" key="4">
    <source>
        <dbReference type="ARBA" id="ARBA00022617"/>
    </source>
</evidence>
<comment type="subcellular location">
    <subcellularLocation>
        <location evidence="2">Membrane</location>
    </subcellularLocation>
</comment>
<dbReference type="Pfam" id="PF00067">
    <property type="entry name" value="p450"/>
    <property type="match status" value="1"/>
</dbReference>
<keyword evidence="7" id="KW-0408">Iron</keyword>
<name>B9SG19_RICCO</name>
<evidence type="ECO:0000256" key="9">
    <source>
        <dbReference type="ARBA" id="ARBA00023136"/>
    </source>
</evidence>
<feature type="transmembrane region" description="Helical" evidence="10">
    <location>
        <begin position="6"/>
        <end position="23"/>
    </location>
</feature>
<sequence length="108" mass="12127">MEEGTLLIITCVFFLLLAFKLCLHKRRHRKLPPSPPAVPVLGHLHLLKQPIHRSLHSLSQKYGSIFSLQLGSYLAIVVSSPSIVQECFTKNDIVLANRPPLIMGKYLS</sequence>
<dbReference type="SUPFAM" id="SSF48264">
    <property type="entry name" value="Cytochrome P450"/>
    <property type="match status" value="1"/>
</dbReference>
<proteinExistence type="inferred from homology"/>
<evidence type="ECO:0000256" key="8">
    <source>
        <dbReference type="ARBA" id="ARBA00023033"/>
    </source>
</evidence>
<reference evidence="12" key="1">
    <citation type="journal article" date="2010" name="Nat. Biotechnol.">
        <title>Draft genome sequence of the oilseed species Ricinus communis.</title>
        <authorList>
            <person name="Chan A.P."/>
            <person name="Crabtree J."/>
            <person name="Zhao Q."/>
            <person name="Lorenzi H."/>
            <person name="Orvis J."/>
            <person name="Puiu D."/>
            <person name="Melake-Berhan A."/>
            <person name="Jones K.M."/>
            <person name="Redman J."/>
            <person name="Chen G."/>
            <person name="Cahoon E.B."/>
            <person name="Gedil M."/>
            <person name="Stanke M."/>
            <person name="Haas B.J."/>
            <person name="Wortman J.R."/>
            <person name="Fraser-Liggett C.M."/>
            <person name="Ravel J."/>
            <person name="Rabinowicz P.D."/>
        </authorList>
    </citation>
    <scope>NUCLEOTIDE SEQUENCE [LARGE SCALE GENOMIC DNA]</scope>
    <source>
        <strain evidence="12">cv. Hale</strain>
    </source>
</reference>
<organism evidence="11 12">
    <name type="scientific">Ricinus communis</name>
    <name type="common">Castor bean</name>
    <dbReference type="NCBI Taxonomy" id="3988"/>
    <lineage>
        <taxon>Eukaryota</taxon>
        <taxon>Viridiplantae</taxon>
        <taxon>Streptophyta</taxon>
        <taxon>Embryophyta</taxon>
        <taxon>Tracheophyta</taxon>
        <taxon>Spermatophyta</taxon>
        <taxon>Magnoliopsida</taxon>
        <taxon>eudicotyledons</taxon>
        <taxon>Gunneridae</taxon>
        <taxon>Pentapetalae</taxon>
        <taxon>rosids</taxon>
        <taxon>fabids</taxon>
        <taxon>Malpighiales</taxon>
        <taxon>Euphorbiaceae</taxon>
        <taxon>Acalyphoideae</taxon>
        <taxon>Acalypheae</taxon>
        <taxon>Ricinus</taxon>
    </lineage>
</organism>
<evidence type="ECO:0000256" key="3">
    <source>
        <dbReference type="ARBA" id="ARBA00010617"/>
    </source>
</evidence>
<evidence type="ECO:0000256" key="7">
    <source>
        <dbReference type="ARBA" id="ARBA00023004"/>
    </source>
</evidence>
<evidence type="ECO:0000256" key="10">
    <source>
        <dbReference type="SAM" id="Phobius"/>
    </source>
</evidence>
<dbReference type="PRINTS" id="PR00463">
    <property type="entry name" value="EP450I"/>
</dbReference>
<dbReference type="GO" id="GO:0016705">
    <property type="term" value="F:oxidoreductase activity, acting on paired donors, with incorporation or reduction of molecular oxygen"/>
    <property type="evidence" value="ECO:0007669"/>
    <property type="project" value="InterPro"/>
</dbReference>
<evidence type="ECO:0008006" key="13">
    <source>
        <dbReference type="Google" id="ProtNLM"/>
    </source>
</evidence>
<dbReference type="AlphaFoldDB" id="B9SG19"/>
<dbReference type="GO" id="GO:0016020">
    <property type="term" value="C:membrane"/>
    <property type="evidence" value="ECO:0007669"/>
    <property type="project" value="UniProtKB-SubCell"/>
</dbReference>
<dbReference type="InterPro" id="IPR001128">
    <property type="entry name" value="Cyt_P450"/>
</dbReference>
<keyword evidence="5" id="KW-0479">Metal-binding</keyword>
<dbReference type="PANTHER" id="PTHR47943">
    <property type="entry name" value="CYTOCHROME P450 93A3-LIKE"/>
    <property type="match status" value="1"/>
</dbReference>
<dbReference type="Gene3D" id="1.10.630.10">
    <property type="entry name" value="Cytochrome P450"/>
    <property type="match status" value="1"/>
</dbReference>
<gene>
    <name evidence="11" type="ORF">RCOM_1154560</name>
</gene>
<keyword evidence="10" id="KW-0812">Transmembrane</keyword>
<keyword evidence="4" id="KW-0349">Heme</keyword>
<dbReference type="InParanoid" id="B9SG19"/>
<dbReference type="EMBL" id="EQ973948">
    <property type="protein sequence ID" value="EEF37435.1"/>
    <property type="molecule type" value="Genomic_DNA"/>
</dbReference>
<dbReference type="GO" id="GO:0004497">
    <property type="term" value="F:monooxygenase activity"/>
    <property type="evidence" value="ECO:0007669"/>
    <property type="project" value="UniProtKB-KW"/>
</dbReference>
<dbReference type="GO" id="GO:0005506">
    <property type="term" value="F:iron ion binding"/>
    <property type="evidence" value="ECO:0007669"/>
    <property type="project" value="InterPro"/>
</dbReference>
<keyword evidence="9 10" id="KW-0472">Membrane</keyword>
<evidence type="ECO:0000256" key="2">
    <source>
        <dbReference type="ARBA" id="ARBA00004370"/>
    </source>
</evidence>
<evidence type="ECO:0000256" key="6">
    <source>
        <dbReference type="ARBA" id="ARBA00023002"/>
    </source>
</evidence>